<name>A0A8E2EUX3_9PEZI</name>
<accession>A0A8E2EUX3</accession>
<organism evidence="2 3">
    <name type="scientific">Glonium stellatum</name>
    <dbReference type="NCBI Taxonomy" id="574774"/>
    <lineage>
        <taxon>Eukaryota</taxon>
        <taxon>Fungi</taxon>
        <taxon>Dikarya</taxon>
        <taxon>Ascomycota</taxon>
        <taxon>Pezizomycotina</taxon>
        <taxon>Dothideomycetes</taxon>
        <taxon>Pleosporomycetidae</taxon>
        <taxon>Gloniales</taxon>
        <taxon>Gloniaceae</taxon>
        <taxon>Glonium</taxon>
    </lineage>
</organism>
<proteinExistence type="predicted"/>
<evidence type="ECO:0000313" key="2">
    <source>
        <dbReference type="EMBL" id="OCL05085.1"/>
    </source>
</evidence>
<gene>
    <name evidence="2" type="ORF">AOQ84DRAFT_104101</name>
</gene>
<keyword evidence="1" id="KW-0812">Transmembrane</keyword>
<feature type="transmembrane region" description="Helical" evidence="1">
    <location>
        <begin position="70"/>
        <end position="89"/>
    </location>
</feature>
<sequence length="91" mass="10249">MHRLQCRKRSATDNQLTSYHAYNPKPSTNLFSPISIQRHVNLETLNTLSGCHTAYASGESIQGFSEDYQMNVVLIPLLFNAYALTILSFPT</sequence>
<evidence type="ECO:0000256" key="1">
    <source>
        <dbReference type="SAM" id="Phobius"/>
    </source>
</evidence>
<evidence type="ECO:0000313" key="3">
    <source>
        <dbReference type="Proteomes" id="UP000250140"/>
    </source>
</evidence>
<reference evidence="2 3" key="1">
    <citation type="journal article" date="2016" name="Nat. Commun.">
        <title>Ectomycorrhizal ecology is imprinted in the genome of the dominant symbiotic fungus Cenococcum geophilum.</title>
        <authorList>
            <consortium name="DOE Joint Genome Institute"/>
            <person name="Peter M."/>
            <person name="Kohler A."/>
            <person name="Ohm R.A."/>
            <person name="Kuo A."/>
            <person name="Krutzmann J."/>
            <person name="Morin E."/>
            <person name="Arend M."/>
            <person name="Barry K.W."/>
            <person name="Binder M."/>
            <person name="Choi C."/>
            <person name="Clum A."/>
            <person name="Copeland A."/>
            <person name="Grisel N."/>
            <person name="Haridas S."/>
            <person name="Kipfer T."/>
            <person name="LaButti K."/>
            <person name="Lindquist E."/>
            <person name="Lipzen A."/>
            <person name="Maire R."/>
            <person name="Meier B."/>
            <person name="Mihaltcheva S."/>
            <person name="Molinier V."/>
            <person name="Murat C."/>
            <person name="Poggeler S."/>
            <person name="Quandt C.A."/>
            <person name="Sperisen C."/>
            <person name="Tritt A."/>
            <person name="Tisserant E."/>
            <person name="Crous P.W."/>
            <person name="Henrissat B."/>
            <person name="Nehls U."/>
            <person name="Egli S."/>
            <person name="Spatafora J.W."/>
            <person name="Grigoriev I.V."/>
            <person name="Martin F.M."/>
        </authorList>
    </citation>
    <scope>NUCLEOTIDE SEQUENCE [LARGE SCALE GENOMIC DNA]</scope>
    <source>
        <strain evidence="2 3">CBS 207.34</strain>
    </source>
</reference>
<dbReference type="AlphaFoldDB" id="A0A8E2EUX3"/>
<dbReference type="Proteomes" id="UP000250140">
    <property type="component" value="Unassembled WGS sequence"/>
</dbReference>
<protein>
    <submittedName>
        <fullName evidence="2">Uncharacterized protein</fullName>
    </submittedName>
</protein>
<keyword evidence="1" id="KW-1133">Transmembrane helix</keyword>
<keyword evidence="1" id="KW-0472">Membrane</keyword>
<keyword evidence="3" id="KW-1185">Reference proteome</keyword>
<dbReference type="EMBL" id="KV750384">
    <property type="protein sequence ID" value="OCL05085.1"/>
    <property type="molecule type" value="Genomic_DNA"/>
</dbReference>